<feature type="signal peptide" evidence="12">
    <location>
        <begin position="1"/>
        <end position="17"/>
    </location>
</feature>
<dbReference type="InterPro" id="IPR037019">
    <property type="entry name" value="Glyco_hydro_7_sf"/>
</dbReference>
<keyword evidence="4 12" id="KW-0732">Signal</keyword>
<evidence type="ECO:0000256" key="7">
    <source>
        <dbReference type="ARBA" id="ARBA00023180"/>
    </source>
</evidence>
<protein>
    <recommendedName>
        <fullName evidence="11">Glucanase</fullName>
        <ecNumber evidence="11">3.2.1.-</ecNumber>
    </recommendedName>
</protein>
<evidence type="ECO:0000313" key="13">
    <source>
        <dbReference type="EMBL" id="KAK0746017.1"/>
    </source>
</evidence>
<evidence type="ECO:0000313" key="14">
    <source>
        <dbReference type="Proteomes" id="UP001172155"/>
    </source>
</evidence>
<dbReference type="AlphaFoldDB" id="A0AA40EV75"/>
<evidence type="ECO:0000256" key="5">
    <source>
        <dbReference type="ARBA" id="ARBA00022801"/>
    </source>
</evidence>
<keyword evidence="10 11" id="KW-0624">Polysaccharide degradation</keyword>
<dbReference type="GO" id="GO:0030245">
    <property type="term" value="P:cellulose catabolic process"/>
    <property type="evidence" value="ECO:0007669"/>
    <property type="project" value="UniProtKB-KW"/>
</dbReference>
<keyword evidence="9 11" id="KW-0326">Glycosidase</keyword>
<dbReference type="GO" id="GO:0016162">
    <property type="term" value="F:cellulose 1,4-beta-cellobiosidase activity"/>
    <property type="evidence" value="ECO:0007669"/>
    <property type="project" value="UniProtKB-EC"/>
</dbReference>
<dbReference type="InterPro" id="IPR001722">
    <property type="entry name" value="Glyco_hydro_7"/>
</dbReference>
<gene>
    <name evidence="13" type="ORF">B0T18DRAFT_438101</name>
</gene>
<comment type="similarity">
    <text evidence="3 11">Belongs to the glycosyl hydrolase 7 (cellulase C) family.</text>
</comment>
<dbReference type="Pfam" id="PF00840">
    <property type="entry name" value="Glyco_hydro_7"/>
    <property type="match status" value="1"/>
</dbReference>
<evidence type="ECO:0000256" key="6">
    <source>
        <dbReference type="ARBA" id="ARBA00023001"/>
    </source>
</evidence>
<proteinExistence type="inferred from homology"/>
<keyword evidence="8" id="KW-0119">Carbohydrate metabolism</keyword>
<dbReference type="InterPro" id="IPR013320">
    <property type="entry name" value="ConA-like_dom_sf"/>
</dbReference>
<evidence type="ECO:0000256" key="11">
    <source>
        <dbReference type="RuleBase" id="RU361164"/>
    </source>
</evidence>
<dbReference type="EMBL" id="JAUKUD010000004">
    <property type="protein sequence ID" value="KAK0746017.1"/>
    <property type="molecule type" value="Genomic_DNA"/>
</dbReference>
<keyword evidence="6 11" id="KW-0136">Cellulose degradation</keyword>
<feature type="chain" id="PRO_5041382929" description="Glucanase" evidence="12">
    <location>
        <begin position="18"/>
        <end position="450"/>
    </location>
</feature>
<evidence type="ECO:0000256" key="10">
    <source>
        <dbReference type="ARBA" id="ARBA00023326"/>
    </source>
</evidence>
<dbReference type="PANTHER" id="PTHR33753:SF1">
    <property type="entry name" value="ENDO-BETA-1,4-GLUCANASE CELB"/>
    <property type="match status" value="1"/>
</dbReference>
<accession>A0AA40EV75</accession>
<dbReference type="FunFam" id="2.70.100.10:FF:000001">
    <property type="entry name" value="Glucanase"/>
    <property type="match status" value="1"/>
</dbReference>
<comment type="caution">
    <text evidence="13">The sequence shown here is derived from an EMBL/GenBank/DDBJ whole genome shotgun (WGS) entry which is preliminary data.</text>
</comment>
<evidence type="ECO:0000256" key="4">
    <source>
        <dbReference type="ARBA" id="ARBA00022729"/>
    </source>
</evidence>
<evidence type="ECO:0000256" key="3">
    <source>
        <dbReference type="ARBA" id="ARBA00006044"/>
    </source>
</evidence>
<reference evidence="13" key="1">
    <citation type="submission" date="2023-06" db="EMBL/GenBank/DDBJ databases">
        <title>Genome-scale phylogeny and comparative genomics of the fungal order Sordariales.</title>
        <authorList>
            <consortium name="Lawrence Berkeley National Laboratory"/>
            <person name="Hensen N."/>
            <person name="Bonometti L."/>
            <person name="Westerberg I."/>
            <person name="Brannstrom I.O."/>
            <person name="Guillou S."/>
            <person name="Cros-Aarteil S."/>
            <person name="Calhoun S."/>
            <person name="Haridas S."/>
            <person name="Kuo A."/>
            <person name="Mondo S."/>
            <person name="Pangilinan J."/>
            <person name="Riley R."/>
            <person name="LaButti K."/>
            <person name="Andreopoulos B."/>
            <person name="Lipzen A."/>
            <person name="Chen C."/>
            <person name="Yanf M."/>
            <person name="Daum C."/>
            <person name="Ng V."/>
            <person name="Clum A."/>
            <person name="Steindorff A."/>
            <person name="Ohm R."/>
            <person name="Martin F."/>
            <person name="Silar P."/>
            <person name="Natvig D."/>
            <person name="Lalanne C."/>
            <person name="Gautier V."/>
            <person name="Ament-velasquez S.L."/>
            <person name="Kruys A."/>
            <person name="Hutchinson M.I."/>
            <person name="Powell A.J."/>
            <person name="Barry K."/>
            <person name="Miller A.N."/>
            <person name="Grigoriev I.V."/>
            <person name="Debuchy R."/>
            <person name="Gladieux P."/>
            <person name="Thoren M.H."/>
            <person name="Johannesson H."/>
        </authorList>
    </citation>
    <scope>NUCLEOTIDE SEQUENCE</scope>
    <source>
        <strain evidence="13">SMH3187-1</strain>
    </source>
</reference>
<dbReference type="PRINTS" id="PR00734">
    <property type="entry name" value="GLHYDRLASE7"/>
</dbReference>
<comment type="catalytic activity">
    <reaction evidence="1">
        <text>Endohydrolysis of (1-&gt;4)-beta-D-glucosidic linkages in cellulose, lichenin and cereal beta-D-glucans.</text>
        <dbReference type="EC" id="3.2.1.4"/>
    </reaction>
</comment>
<evidence type="ECO:0000256" key="2">
    <source>
        <dbReference type="ARBA" id="ARBA00001641"/>
    </source>
</evidence>
<evidence type="ECO:0000256" key="1">
    <source>
        <dbReference type="ARBA" id="ARBA00000966"/>
    </source>
</evidence>
<evidence type="ECO:0000256" key="9">
    <source>
        <dbReference type="ARBA" id="ARBA00023295"/>
    </source>
</evidence>
<dbReference type="Gene3D" id="2.70.100.10">
    <property type="entry name" value="Glycoside hydrolase, family 7, domain"/>
    <property type="match status" value="1"/>
</dbReference>
<dbReference type="PANTHER" id="PTHR33753">
    <property type="entry name" value="1,4-BETA-D-GLUCAN CELLOBIOHYDROLASE B"/>
    <property type="match status" value="1"/>
</dbReference>
<evidence type="ECO:0000256" key="8">
    <source>
        <dbReference type="ARBA" id="ARBA00023277"/>
    </source>
</evidence>
<organism evidence="13 14">
    <name type="scientific">Schizothecium vesticola</name>
    <dbReference type="NCBI Taxonomy" id="314040"/>
    <lineage>
        <taxon>Eukaryota</taxon>
        <taxon>Fungi</taxon>
        <taxon>Dikarya</taxon>
        <taxon>Ascomycota</taxon>
        <taxon>Pezizomycotina</taxon>
        <taxon>Sordariomycetes</taxon>
        <taxon>Sordariomycetidae</taxon>
        <taxon>Sordariales</taxon>
        <taxon>Schizotheciaceae</taxon>
        <taxon>Schizothecium</taxon>
    </lineage>
</organism>
<dbReference type="Proteomes" id="UP001172155">
    <property type="component" value="Unassembled WGS sequence"/>
</dbReference>
<keyword evidence="5 11" id="KW-0378">Hydrolase</keyword>
<name>A0AA40EV75_9PEZI</name>
<dbReference type="GO" id="GO:0008810">
    <property type="term" value="F:cellulase activity"/>
    <property type="evidence" value="ECO:0007669"/>
    <property type="project" value="UniProtKB-EC"/>
</dbReference>
<dbReference type="CDD" id="cd07999">
    <property type="entry name" value="GH7_CBH_EG"/>
    <property type="match status" value="1"/>
</dbReference>
<comment type="catalytic activity">
    <reaction evidence="2">
        <text>Hydrolysis of (1-&gt;4)-beta-D-glucosidic linkages in cellulose and cellotetraose, releasing cellobiose from the non-reducing ends of the chains.</text>
        <dbReference type="EC" id="3.2.1.91"/>
    </reaction>
</comment>
<keyword evidence="7" id="KW-0325">Glycoprotein</keyword>
<evidence type="ECO:0000256" key="12">
    <source>
        <dbReference type="SAM" id="SignalP"/>
    </source>
</evidence>
<dbReference type="EC" id="3.2.1.-" evidence="11"/>
<keyword evidence="14" id="KW-1185">Reference proteome</keyword>
<dbReference type="SUPFAM" id="SSF49899">
    <property type="entry name" value="Concanavalin A-like lectins/glucanases"/>
    <property type="match status" value="1"/>
</dbReference>
<sequence length="450" mass="48318">MYRAVTATLSFASLVLGQQIGKEVAEKHPTMPMKMCTAAGSCTTESTSVVLDSNWRWTHVTNGYANCFGGEGWNATHCADNAACAKNCAIDGANYASTYGITTPSSGALRLNFVTKNDNGQNVGSRVYLLASDTKYRTFNLLNKEFTFTVDVSKLTCGLNGAVYFSEMDADGGMSRFTGNKAGAAYGTGYCDAQCPRDIKFINGEANVAGWKDGTGGMGSCCAEMDIWEANNDATAYTPHPCNVFEQTKCTGTDCGVGDDRYKAMCDKDGCDFNSFRMGNKEFYGPGKTVDTTKPVTVITQFHTADGTDSGALSSIHRFYVQGGKVVANSVSAIPGVDAVSHISDQFCAQQKTAFGDNNYFATLGGMQAMGKSLKRMVLVLSIWDDTSVRMNWLDSVFPNDADPEKPGVARGRCDPMLGEPKTVEKDHADAYVVYSDIRFGAINSTFAAN</sequence>